<feature type="transmembrane region" description="Helical" evidence="1">
    <location>
        <begin position="126"/>
        <end position="146"/>
    </location>
</feature>
<name>A0A846XFI3_9NOCA</name>
<keyword evidence="1" id="KW-0472">Membrane</keyword>
<keyword evidence="1" id="KW-0812">Transmembrane</keyword>
<keyword evidence="1" id="KW-1133">Transmembrane helix</keyword>
<organism evidence="2 3">
    <name type="scientific">Nocardia speluncae</name>
    <dbReference type="NCBI Taxonomy" id="419477"/>
    <lineage>
        <taxon>Bacteria</taxon>
        <taxon>Bacillati</taxon>
        <taxon>Actinomycetota</taxon>
        <taxon>Actinomycetes</taxon>
        <taxon>Mycobacteriales</taxon>
        <taxon>Nocardiaceae</taxon>
        <taxon>Nocardia</taxon>
    </lineage>
</organism>
<evidence type="ECO:0000256" key="1">
    <source>
        <dbReference type="SAM" id="Phobius"/>
    </source>
</evidence>
<evidence type="ECO:0008006" key="4">
    <source>
        <dbReference type="Google" id="ProtNLM"/>
    </source>
</evidence>
<reference evidence="2 3" key="1">
    <citation type="submission" date="2020-04" db="EMBL/GenBank/DDBJ databases">
        <title>MicrobeNet Type strains.</title>
        <authorList>
            <person name="Nicholson A.C."/>
        </authorList>
    </citation>
    <scope>NUCLEOTIDE SEQUENCE [LARGE SCALE GENOMIC DNA]</scope>
    <source>
        <strain evidence="2 3">DSM 45078</strain>
    </source>
</reference>
<feature type="transmembrane region" description="Helical" evidence="1">
    <location>
        <begin position="55"/>
        <end position="78"/>
    </location>
</feature>
<feature type="transmembrane region" description="Helical" evidence="1">
    <location>
        <begin position="27"/>
        <end position="49"/>
    </location>
</feature>
<sequence length="180" mass="19335">MAATPDPTALLHGPLFSRRIPLDRGKAASRISAYIYGNILVLAALVPIVTAEKHLGILVVLGTALSTFIAHSFAETVARTVREHRTPTLADRLRELRNSVPILTSAVLPCVVLAAGWLDWLQPRTAQIIAELIILIRIGGIVFVIGRLRGQRPTRATAVAAVLLTLAATLVVIIKIALTH</sequence>
<evidence type="ECO:0000313" key="3">
    <source>
        <dbReference type="Proteomes" id="UP000565715"/>
    </source>
</evidence>
<accession>A0A846XFI3</accession>
<dbReference type="EMBL" id="JAAXOO010000002">
    <property type="protein sequence ID" value="NKY33456.1"/>
    <property type="molecule type" value="Genomic_DNA"/>
</dbReference>
<protein>
    <recommendedName>
        <fullName evidence="4">Integral membrane protein</fullName>
    </recommendedName>
</protein>
<feature type="transmembrane region" description="Helical" evidence="1">
    <location>
        <begin position="158"/>
        <end position="178"/>
    </location>
</feature>
<gene>
    <name evidence="2" type="ORF">HGA13_10280</name>
</gene>
<proteinExistence type="predicted"/>
<keyword evidence="3" id="KW-1185">Reference proteome</keyword>
<evidence type="ECO:0000313" key="2">
    <source>
        <dbReference type="EMBL" id="NKY33456.1"/>
    </source>
</evidence>
<comment type="caution">
    <text evidence="2">The sequence shown here is derived from an EMBL/GenBank/DDBJ whole genome shotgun (WGS) entry which is preliminary data.</text>
</comment>
<dbReference type="Proteomes" id="UP000565715">
    <property type="component" value="Unassembled WGS sequence"/>
</dbReference>
<dbReference type="AlphaFoldDB" id="A0A846XFI3"/>
<feature type="transmembrane region" description="Helical" evidence="1">
    <location>
        <begin position="99"/>
        <end position="120"/>
    </location>
</feature>
<dbReference type="RefSeq" id="WP_068039850.1">
    <property type="nucleotide sequence ID" value="NZ_JAAXOO010000002.1"/>
</dbReference>